<dbReference type="InterPro" id="IPR041078">
    <property type="entry name" value="Plavaka"/>
</dbReference>
<dbReference type="EMBL" id="WHUW01000137">
    <property type="protein sequence ID" value="KAF8421733.1"/>
    <property type="molecule type" value="Genomic_DNA"/>
</dbReference>
<evidence type="ECO:0000313" key="1">
    <source>
        <dbReference type="EMBL" id="KAF8421733.1"/>
    </source>
</evidence>
<reference evidence="1" key="2">
    <citation type="journal article" date="2020" name="Nat. Commun.">
        <title>Large-scale genome sequencing of mycorrhizal fungi provides insights into the early evolution of symbiotic traits.</title>
        <authorList>
            <person name="Miyauchi S."/>
            <person name="Kiss E."/>
            <person name="Kuo A."/>
            <person name="Drula E."/>
            <person name="Kohler A."/>
            <person name="Sanchez-Garcia M."/>
            <person name="Morin E."/>
            <person name="Andreopoulos B."/>
            <person name="Barry K.W."/>
            <person name="Bonito G."/>
            <person name="Buee M."/>
            <person name="Carver A."/>
            <person name="Chen C."/>
            <person name="Cichocki N."/>
            <person name="Clum A."/>
            <person name="Culley D."/>
            <person name="Crous P.W."/>
            <person name="Fauchery L."/>
            <person name="Girlanda M."/>
            <person name="Hayes R.D."/>
            <person name="Keri Z."/>
            <person name="LaButti K."/>
            <person name="Lipzen A."/>
            <person name="Lombard V."/>
            <person name="Magnuson J."/>
            <person name="Maillard F."/>
            <person name="Murat C."/>
            <person name="Nolan M."/>
            <person name="Ohm R.A."/>
            <person name="Pangilinan J."/>
            <person name="Pereira M.F."/>
            <person name="Perotto S."/>
            <person name="Peter M."/>
            <person name="Pfister S."/>
            <person name="Riley R."/>
            <person name="Sitrit Y."/>
            <person name="Stielow J.B."/>
            <person name="Szollosi G."/>
            <person name="Zifcakova L."/>
            <person name="Stursova M."/>
            <person name="Spatafora J.W."/>
            <person name="Tedersoo L."/>
            <person name="Vaario L.M."/>
            <person name="Yamada A."/>
            <person name="Yan M."/>
            <person name="Wang P."/>
            <person name="Xu J."/>
            <person name="Bruns T."/>
            <person name="Baldrian P."/>
            <person name="Vilgalys R."/>
            <person name="Dunand C."/>
            <person name="Henrissat B."/>
            <person name="Grigoriev I.V."/>
            <person name="Hibbett D."/>
            <person name="Nagy L.G."/>
            <person name="Martin F.M."/>
        </authorList>
    </citation>
    <scope>NUCLEOTIDE SEQUENCE</scope>
    <source>
        <strain evidence="1">BED1</strain>
    </source>
</reference>
<sequence>MSDPLGNLRYCFTPLVSCIVDTPEAAMIGCVLGLTSHVTMATYKNYGDAQRHKSHTTAITLSQLRSIDCNPLSVKEYFAACTLFQLSGMSHPYWRDWPFAEPSRFFTPETLHHGHREFWDHNVQWCIHGLRKAEIDF</sequence>
<proteinExistence type="predicted"/>
<gene>
    <name evidence="1" type="ORF">L210DRAFT_3424071</name>
</gene>
<dbReference type="AlphaFoldDB" id="A0AAD4BE16"/>
<evidence type="ECO:0000313" key="2">
    <source>
        <dbReference type="Proteomes" id="UP001194468"/>
    </source>
</evidence>
<comment type="caution">
    <text evidence="1">The sequence shown here is derived from an EMBL/GenBank/DDBJ whole genome shotgun (WGS) entry which is preliminary data.</text>
</comment>
<dbReference type="Pfam" id="PF18759">
    <property type="entry name" value="Plavaka"/>
    <property type="match status" value="1"/>
</dbReference>
<protein>
    <submittedName>
        <fullName evidence="1">Uncharacterized protein</fullName>
    </submittedName>
</protein>
<accession>A0AAD4BE16</accession>
<keyword evidence="2" id="KW-1185">Reference proteome</keyword>
<name>A0AAD4BE16_BOLED</name>
<organism evidence="1 2">
    <name type="scientific">Boletus edulis BED1</name>
    <dbReference type="NCBI Taxonomy" id="1328754"/>
    <lineage>
        <taxon>Eukaryota</taxon>
        <taxon>Fungi</taxon>
        <taxon>Dikarya</taxon>
        <taxon>Basidiomycota</taxon>
        <taxon>Agaricomycotina</taxon>
        <taxon>Agaricomycetes</taxon>
        <taxon>Agaricomycetidae</taxon>
        <taxon>Boletales</taxon>
        <taxon>Boletineae</taxon>
        <taxon>Boletaceae</taxon>
        <taxon>Boletoideae</taxon>
        <taxon>Boletus</taxon>
    </lineage>
</organism>
<dbReference type="Proteomes" id="UP001194468">
    <property type="component" value="Unassembled WGS sequence"/>
</dbReference>
<reference evidence="1" key="1">
    <citation type="submission" date="2019-10" db="EMBL/GenBank/DDBJ databases">
        <authorList>
            <consortium name="DOE Joint Genome Institute"/>
            <person name="Kuo A."/>
            <person name="Miyauchi S."/>
            <person name="Kiss E."/>
            <person name="Drula E."/>
            <person name="Kohler A."/>
            <person name="Sanchez-Garcia M."/>
            <person name="Andreopoulos B."/>
            <person name="Barry K.W."/>
            <person name="Bonito G."/>
            <person name="Buee M."/>
            <person name="Carver A."/>
            <person name="Chen C."/>
            <person name="Cichocki N."/>
            <person name="Clum A."/>
            <person name="Culley D."/>
            <person name="Crous P.W."/>
            <person name="Fauchery L."/>
            <person name="Girlanda M."/>
            <person name="Hayes R."/>
            <person name="Keri Z."/>
            <person name="LaButti K."/>
            <person name="Lipzen A."/>
            <person name="Lombard V."/>
            <person name="Magnuson J."/>
            <person name="Maillard F."/>
            <person name="Morin E."/>
            <person name="Murat C."/>
            <person name="Nolan M."/>
            <person name="Ohm R."/>
            <person name="Pangilinan J."/>
            <person name="Pereira M."/>
            <person name="Perotto S."/>
            <person name="Peter M."/>
            <person name="Riley R."/>
            <person name="Sitrit Y."/>
            <person name="Stielow B."/>
            <person name="Szollosi G."/>
            <person name="Zifcakova L."/>
            <person name="Stursova M."/>
            <person name="Spatafora J.W."/>
            <person name="Tedersoo L."/>
            <person name="Vaario L.-M."/>
            <person name="Yamada A."/>
            <person name="Yan M."/>
            <person name="Wang P."/>
            <person name="Xu J."/>
            <person name="Bruns T."/>
            <person name="Baldrian P."/>
            <person name="Vilgalys R."/>
            <person name="Henrissat B."/>
            <person name="Grigoriev I.V."/>
            <person name="Hibbett D."/>
            <person name="Nagy L.G."/>
            <person name="Martin F.M."/>
        </authorList>
    </citation>
    <scope>NUCLEOTIDE SEQUENCE</scope>
    <source>
        <strain evidence="1">BED1</strain>
    </source>
</reference>